<dbReference type="AlphaFoldDB" id="A0A917MJR4"/>
<sequence>MLTRVLALAACAIAAAAAAPGFALAEGRFAPWGPDPPLPPCTCRAQGQDFQMGDTICMRTPDGSRIARCVMVLNNTSWEPTATPCPQASAPGRMDLIIAARIVPDACPRGRS</sequence>
<evidence type="ECO:0000313" key="3">
    <source>
        <dbReference type="Proteomes" id="UP000603912"/>
    </source>
</evidence>
<name>A0A917MJR4_9HYPH</name>
<evidence type="ECO:0000313" key="2">
    <source>
        <dbReference type="EMBL" id="GGH28479.1"/>
    </source>
</evidence>
<comment type="caution">
    <text evidence="2">The sequence shown here is derived from an EMBL/GenBank/DDBJ whole genome shotgun (WGS) entry which is preliminary data.</text>
</comment>
<feature type="chain" id="PRO_5037986492" evidence="1">
    <location>
        <begin position="26"/>
        <end position="112"/>
    </location>
</feature>
<accession>A0A917MJR4</accession>
<reference evidence="2" key="2">
    <citation type="submission" date="2020-09" db="EMBL/GenBank/DDBJ databases">
        <authorList>
            <person name="Sun Q."/>
            <person name="Zhou Y."/>
        </authorList>
    </citation>
    <scope>NUCLEOTIDE SEQUENCE</scope>
    <source>
        <strain evidence="2">CGMCC 1.12214</strain>
    </source>
</reference>
<keyword evidence="1" id="KW-0732">Signal</keyword>
<evidence type="ECO:0000256" key="1">
    <source>
        <dbReference type="SAM" id="SignalP"/>
    </source>
</evidence>
<dbReference type="RefSeq" id="WP_188519222.1">
    <property type="nucleotide sequence ID" value="NZ_BMES01000002.1"/>
</dbReference>
<organism evidence="2 3">
    <name type="scientific">Alsobacter metallidurans</name>
    <dbReference type="NCBI Taxonomy" id="340221"/>
    <lineage>
        <taxon>Bacteria</taxon>
        <taxon>Pseudomonadati</taxon>
        <taxon>Pseudomonadota</taxon>
        <taxon>Alphaproteobacteria</taxon>
        <taxon>Hyphomicrobiales</taxon>
        <taxon>Alsobacteraceae</taxon>
        <taxon>Alsobacter</taxon>
    </lineage>
</organism>
<feature type="signal peptide" evidence="1">
    <location>
        <begin position="1"/>
        <end position="25"/>
    </location>
</feature>
<reference evidence="2" key="1">
    <citation type="journal article" date="2014" name="Int. J. Syst. Evol. Microbiol.">
        <title>Complete genome sequence of Corynebacterium casei LMG S-19264T (=DSM 44701T), isolated from a smear-ripened cheese.</title>
        <authorList>
            <consortium name="US DOE Joint Genome Institute (JGI-PGF)"/>
            <person name="Walter F."/>
            <person name="Albersmeier A."/>
            <person name="Kalinowski J."/>
            <person name="Ruckert C."/>
        </authorList>
    </citation>
    <scope>NUCLEOTIDE SEQUENCE</scope>
    <source>
        <strain evidence="2">CGMCC 1.12214</strain>
    </source>
</reference>
<protein>
    <submittedName>
        <fullName evidence="2">Uncharacterized protein</fullName>
    </submittedName>
</protein>
<proteinExistence type="predicted"/>
<dbReference type="EMBL" id="BMES01000002">
    <property type="protein sequence ID" value="GGH28479.1"/>
    <property type="molecule type" value="Genomic_DNA"/>
</dbReference>
<dbReference type="Proteomes" id="UP000603912">
    <property type="component" value="Unassembled WGS sequence"/>
</dbReference>
<keyword evidence="3" id="KW-1185">Reference proteome</keyword>
<gene>
    <name evidence="2" type="ORF">GCM10007036_37690</name>
</gene>